<proteinExistence type="predicted"/>
<evidence type="ECO:0000313" key="1">
    <source>
        <dbReference type="EMBL" id="QPV61599.1"/>
    </source>
</evidence>
<protein>
    <submittedName>
        <fullName evidence="1">Uncharacterized protein</fullName>
    </submittedName>
</protein>
<gene>
    <name evidence="1" type="ORF">I7X12_12600</name>
</gene>
<organism evidence="1 2">
    <name type="scientific">Halosimplex litoreum</name>
    <dbReference type="NCBI Taxonomy" id="1198301"/>
    <lineage>
        <taxon>Archaea</taxon>
        <taxon>Methanobacteriati</taxon>
        <taxon>Methanobacteriota</taxon>
        <taxon>Stenosarchaea group</taxon>
        <taxon>Halobacteria</taxon>
        <taxon>Halobacteriales</taxon>
        <taxon>Haloarculaceae</taxon>
        <taxon>Halosimplex</taxon>
    </lineage>
</organism>
<sequence length="208" mass="21748">MISVGIYCSGITDDREDIALNSRRTDVTADRRQRLELHGFVEPVAVGVGIQRVGLELRDLPVDLCGNSLELLAVGEAVLVGVARLLHLDRPRRQRVGDGVPHVPAGVGVSAKLLGAVGDHVAVGVLLARVRVDVDRAVGLVSRVAVGLAAAVDRRHGPALGFGVVGQPVAVGVRIPRIVLAGEFAAFSPISKECPTSITARNTELGFG</sequence>
<name>A0A7T3KU23_9EURY</name>
<dbReference type="AlphaFoldDB" id="A0A7T3KU23"/>
<dbReference type="Proteomes" id="UP000595001">
    <property type="component" value="Chromosome"/>
</dbReference>
<dbReference type="EMBL" id="CP065856">
    <property type="protein sequence ID" value="QPV61599.1"/>
    <property type="molecule type" value="Genomic_DNA"/>
</dbReference>
<reference evidence="1 2" key="1">
    <citation type="submission" date="2020-12" db="EMBL/GenBank/DDBJ databases">
        <title>Halosimplex halophilum sp. nov. and Halosimplex salinum sp. nov., two new members of the genus Halosimplex.</title>
        <authorList>
            <person name="Cui H.L."/>
        </authorList>
    </citation>
    <scope>NUCLEOTIDE SEQUENCE [LARGE SCALE GENOMIC DNA]</scope>
    <source>
        <strain evidence="1 2">YGH94</strain>
    </source>
</reference>
<keyword evidence="2" id="KW-1185">Reference proteome</keyword>
<dbReference type="KEGG" id="hlt:I7X12_12600"/>
<accession>A0A7T3KU23</accession>
<evidence type="ECO:0000313" key="2">
    <source>
        <dbReference type="Proteomes" id="UP000595001"/>
    </source>
</evidence>